<evidence type="ECO:0000256" key="6">
    <source>
        <dbReference type="ARBA" id="ARBA00023033"/>
    </source>
</evidence>
<dbReference type="Proteomes" id="UP000296079">
    <property type="component" value="Chromosome 1"/>
</dbReference>
<dbReference type="InterPro" id="IPR011251">
    <property type="entry name" value="Luciferase-like_dom"/>
</dbReference>
<gene>
    <name evidence="7 9" type="primary">ssuD</name>
    <name evidence="9" type="ORF">E6A55_11520</name>
</gene>
<dbReference type="PANTHER" id="PTHR42847">
    <property type="entry name" value="ALKANESULFONATE MONOOXYGENASE"/>
    <property type="match status" value="1"/>
</dbReference>
<dbReference type="AlphaFoldDB" id="A0AAE5ZH19"/>
<dbReference type="NCBIfam" id="NF001939">
    <property type="entry name" value="PRK00719.1"/>
    <property type="match status" value="1"/>
</dbReference>
<dbReference type="InterPro" id="IPR019911">
    <property type="entry name" value="Alkanesulphonate_mOase_FMN-dep"/>
</dbReference>
<dbReference type="CDD" id="cd01094">
    <property type="entry name" value="Alkanesulfonate_monoxygenase"/>
    <property type="match status" value="1"/>
</dbReference>
<sequence length="387" mass="41893">MQVFWFIPTHGDSRYLGTSEGAREVSFDYLKQVAVAADTLGYEGVLIPTGRSCEDPWVAASALAAVTQRLKFLVAVRPGLMAPTLAARMAATFDRISNGRLLINLVTGGDTAELEGDGLFLDHTARYEASAEFLRIWRQVLAASHDGDKVDYEGKHLSVKGATVLYPPLQQPHPPVYFGGSSAPAHALAGEQVDTYLTWGEPPADVAQKLDDVRRQAARHGRTVKFGIRLHVIVRETEAAAWAAADDLISRLDDETVARAQAVFAKMDSEGQRRMAALHAGGARRTREALEISPNLWAGVGLVRGGAGTALVGDPHTVAERMREYAELGIDTFVLSGYPHLEEAYRFAELVFPLLPRSVRDKLPGKVLSGPFGEVMATGIVPRAAQS</sequence>
<dbReference type="EMBL" id="CP039287">
    <property type="protein sequence ID" value="QCC01145.1"/>
    <property type="molecule type" value="Genomic_DNA"/>
</dbReference>
<evidence type="ECO:0000256" key="4">
    <source>
        <dbReference type="ARBA" id="ARBA00022643"/>
    </source>
</evidence>
<dbReference type="SMR" id="A0AAE5ZH19"/>
<dbReference type="SUPFAM" id="SSF51679">
    <property type="entry name" value="Bacterial luciferase-like"/>
    <property type="match status" value="1"/>
</dbReference>
<evidence type="ECO:0000313" key="9">
    <source>
        <dbReference type="EMBL" id="QCC01145.1"/>
    </source>
</evidence>
<evidence type="ECO:0000256" key="1">
    <source>
        <dbReference type="ARBA" id="ARBA00007044"/>
    </source>
</evidence>
<dbReference type="EC" id="1.14.14.5" evidence="2 7"/>
<keyword evidence="4 7" id="KW-0288">FMN</keyword>
<evidence type="ECO:0000256" key="2">
    <source>
        <dbReference type="ARBA" id="ARBA00012113"/>
    </source>
</evidence>
<dbReference type="Pfam" id="PF00296">
    <property type="entry name" value="Bac_luciferase"/>
    <property type="match status" value="1"/>
</dbReference>
<comment type="catalytic activity">
    <reaction evidence="7">
        <text>an alkanesulfonate + FMNH2 + O2 = an aldehyde + FMN + sulfite + H2O + 2 H(+)</text>
        <dbReference type="Rhea" id="RHEA:23064"/>
        <dbReference type="ChEBI" id="CHEBI:15377"/>
        <dbReference type="ChEBI" id="CHEBI:15378"/>
        <dbReference type="ChEBI" id="CHEBI:15379"/>
        <dbReference type="ChEBI" id="CHEBI:17359"/>
        <dbReference type="ChEBI" id="CHEBI:17478"/>
        <dbReference type="ChEBI" id="CHEBI:57618"/>
        <dbReference type="ChEBI" id="CHEBI:58210"/>
        <dbReference type="ChEBI" id="CHEBI:134249"/>
        <dbReference type="EC" id="1.14.14.5"/>
    </reaction>
</comment>
<protein>
    <recommendedName>
        <fullName evidence="2 7">Alkanesulfonate monooxygenase</fullName>
        <ecNumber evidence="2 7">1.14.14.5</ecNumber>
    </recommendedName>
    <alternativeName>
        <fullName evidence="7">FMNH2-dependent aliphatic sulfonate monooxygenase</fullName>
    </alternativeName>
</protein>
<organism evidence="9 10">
    <name type="scientific">Cupriavidus necator (strain ATCC 17699 / DSM 428 / KCTC 22496 / NCIMB 10442 / H16 / Stanier 337)</name>
    <name type="common">Ralstonia eutropha</name>
    <dbReference type="NCBI Taxonomy" id="381666"/>
    <lineage>
        <taxon>Bacteria</taxon>
        <taxon>Pseudomonadati</taxon>
        <taxon>Pseudomonadota</taxon>
        <taxon>Betaproteobacteria</taxon>
        <taxon>Burkholderiales</taxon>
        <taxon>Burkholderiaceae</taxon>
        <taxon>Cupriavidus</taxon>
    </lineage>
</organism>
<keyword evidence="5 7" id="KW-0560">Oxidoreductase</keyword>
<proteinExistence type="inferred from homology"/>
<name>A0AAE5ZH19_CUPNH</name>
<feature type="domain" description="Luciferase-like" evidence="8">
    <location>
        <begin position="1"/>
        <end position="331"/>
    </location>
</feature>
<comment type="similarity">
    <text evidence="1 7">Belongs to the SsuD family.</text>
</comment>
<keyword evidence="3 7" id="KW-0285">Flavoprotein</keyword>
<reference evidence="9 10" key="1">
    <citation type="submission" date="2019-04" db="EMBL/GenBank/DDBJ databases">
        <title>Long-read de novo sequencing of Cupriavidus necator H16.</title>
        <authorList>
            <person name="Little G.T."/>
            <person name="Ehsaan M."/>
            <person name="Arenas-Lopez C."/>
            <person name="Jawed K."/>
            <person name="Winzer K."/>
            <person name="Kovacs K."/>
            <person name="Malys N."/>
            <person name="Minton N.P."/>
        </authorList>
    </citation>
    <scope>NUCLEOTIDE SEQUENCE [LARGE SCALE GENOMIC DNA]</scope>
    <source>
        <strain evidence="9 10">H16</strain>
    </source>
</reference>
<accession>A0AAE5ZH19</accession>
<evidence type="ECO:0000256" key="7">
    <source>
        <dbReference type="HAMAP-Rule" id="MF_01229"/>
    </source>
</evidence>
<dbReference type="InterPro" id="IPR036661">
    <property type="entry name" value="Luciferase-like_sf"/>
</dbReference>
<evidence type="ECO:0000256" key="3">
    <source>
        <dbReference type="ARBA" id="ARBA00022630"/>
    </source>
</evidence>
<evidence type="ECO:0000259" key="8">
    <source>
        <dbReference type="Pfam" id="PF00296"/>
    </source>
</evidence>
<comment type="function">
    <text evidence="7">Catalyzes the desulfonation of aliphatic sulfonates.</text>
</comment>
<dbReference type="HAMAP" id="MF_01229">
    <property type="entry name" value="Alkanesulf_monooxygen"/>
    <property type="match status" value="1"/>
</dbReference>
<dbReference type="RefSeq" id="WP_011615572.1">
    <property type="nucleotide sequence ID" value="NC_008313.1"/>
</dbReference>
<evidence type="ECO:0000256" key="5">
    <source>
        <dbReference type="ARBA" id="ARBA00023002"/>
    </source>
</evidence>
<dbReference type="NCBIfam" id="TIGR03565">
    <property type="entry name" value="alk_sulf_monoox"/>
    <property type="match status" value="1"/>
</dbReference>
<dbReference type="GO" id="GO:0008726">
    <property type="term" value="F:alkanesulfonate monooxygenase activity"/>
    <property type="evidence" value="ECO:0007669"/>
    <property type="project" value="UniProtKB-UniRule"/>
</dbReference>
<dbReference type="GeneID" id="34309433"/>
<dbReference type="Gene3D" id="3.20.20.30">
    <property type="entry name" value="Luciferase-like domain"/>
    <property type="match status" value="1"/>
</dbReference>
<keyword evidence="6 7" id="KW-0503">Monooxygenase</keyword>
<dbReference type="InterPro" id="IPR050172">
    <property type="entry name" value="SsuD_RutA_monooxygenase"/>
</dbReference>
<dbReference type="PANTHER" id="PTHR42847:SF4">
    <property type="entry name" value="ALKANESULFONATE MONOOXYGENASE-RELATED"/>
    <property type="match status" value="1"/>
</dbReference>
<evidence type="ECO:0000313" key="10">
    <source>
        <dbReference type="Proteomes" id="UP000296079"/>
    </source>
</evidence>
<dbReference type="GO" id="GO:0046306">
    <property type="term" value="P:alkanesulfonate catabolic process"/>
    <property type="evidence" value="ECO:0007669"/>
    <property type="project" value="TreeGrafter"/>
</dbReference>
<dbReference type="KEGG" id="reh:H16_A2244"/>